<dbReference type="PROSITE" id="PS50039">
    <property type="entry name" value="FORK_HEAD_3"/>
    <property type="match status" value="1"/>
</dbReference>
<comment type="subcellular location">
    <subcellularLocation>
        <location evidence="1 7">Nucleus</location>
    </subcellularLocation>
</comment>
<evidence type="ECO:0000256" key="5">
    <source>
        <dbReference type="ARBA" id="ARBA00023163"/>
    </source>
</evidence>
<evidence type="ECO:0000256" key="3">
    <source>
        <dbReference type="ARBA" id="ARBA00023015"/>
    </source>
</evidence>
<evidence type="ECO:0000313" key="10">
    <source>
        <dbReference type="EMBL" id="KAK0140044.1"/>
    </source>
</evidence>
<evidence type="ECO:0000256" key="8">
    <source>
        <dbReference type="SAM" id="MobiDB-lite"/>
    </source>
</evidence>
<evidence type="ECO:0000313" key="11">
    <source>
        <dbReference type="Proteomes" id="UP001174136"/>
    </source>
</evidence>
<dbReference type="CDD" id="cd20056">
    <property type="entry name" value="FH_FOXN1"/>
    <property type="match status" value="1"/>
</dbReference>
<dbReference type="PANTHER" id="PTHR46721">
    <property type="entry name" value="FORKHEAD BOX PROTEIN N1"/>
    <property type="match status" value="1"/>
</dbReference>
<keyword evidence="4 7" id="KW-0238">DNA-binding</keyword>
<dbReference type="InterPro" id="IPR030456">
    <property type="entry name" value="TF_fork_head_CS_2"/>
</dbReference>
<dbReference type="Proteomes" id="UP001174136">
    <property type="component" value="Unassembled WGS sequence"/>
</dbReference>
<dbReference type="PANTHER" id="PTHR46721:SF3">
    <property type="entry name" value="FORKHEAD BOX N1"/>
    <property type="match status" value="1"/>
</dbReference>
<evidence type="ECO:0000256" key="1">
    <source>
        <dbReference type="ARBA" id="ARBA00004123"/>
    </source>
</evidence>
<dbReference type="InterPro" id="IPR036390">
    <property type="entry name" value="WH_DNA-bd_sf"/>
</dbReference>
<evidence type="ECO:0000256" key="6">
    <source>
        <dbReference type="ARBA" id="ARBA00023242"/>
    </source>
</evidence>
<dbReference type="EMBL" id="JAOPHQ010004273">
    <property type="protein sequence ID" value="KAK0140044.1"/>
    <property type="molecule type" value="Genomic_DNA"/>
</dbReference>
<dbReference type="GO" id="GO:0000976">
    <property type="term" value="F:transcription cis-regulatory region binding"/>
    <property type="evidence" value="ECO:0007669"/>
    <property type="project" value="TreeGrafter"/>
</dbReference>
<dbReference type="InterPro" id="IPR049624">
    <property type="entry name" value="FOXN1_4"/>
</dbReference>
<protein>
    <submittedName>
        <fullName evidence="10">Forkhead box protein N1</fullName>
    </submittedName>
</protein>
<sequence>MRMRIPDRRHSTDGSCGAPASGSGSGSGSGSSAAVGSRDSFRFHPYRRQFSEGSAPASGDLQHCSPYYSCFQDPESPGAFSATCGSSSETQLFWEQYNSRFMGTQGVYAALPATPVEPPYYLSQSQAACRPLGPQLILPMANATTLIRWRNVTPPHYTRKAPSHALFPKPIYSYSILIFMALKNSKTGSLPVSEIYNFMTDHFPYFKTAPDGWKNSVRHNLSLNKCFEKVESKNGNSSRKGCLWALNPTKVDKMHEELHKWRRKDPVTVRKSMARPEELDRLLGEKPEKITPLSAYLRQPSLAKHSPVYDKTALSLHTCALRDPCVPTQRPHYPPIPTPAQQYGYPSNPNGPRPAASRFPLYSPCRQQPLSGLASALGGLSSAYMAAGRIPPPYHASAHTDYAIVPRSMQDMHVDGDASYDVDTLNPSLTDLQLHENLWEELRDDSMVPDPLANITTAFTLPLDHIQSHSLQALVSVNQNSQDSGVVSEQHNINGLYPMTYSGVESLAGYLTSCPTPISLM</sequence>
<evidence type="ECO:0000259" key="9">
    <source>
        <dbReference type="PROSITE" id="PS50039"/>
    </source>
</evidence>
<reference evidence="10" key="1">
    <citation type="journal article" date="2023" name="Front. Mar. Sci.">
        <title>A new Merluccius polli reference genome to investigate the effects of global change in West African waters.</title>
        <authorList>
            <person name="Mateo J.L."/>
            <person name="Blanco-Fernandez C."/>
            <person name="Garcia-Vazquez E."/>
            <person name="Machado-Schiaffino G."/>
        </authorList>
    </citation>
    <scope>NUCLEOTIDE SEQUENCE</scope>
    <source>
        <strain evidence="10">C29</strain>
        <tissue evidence="10">Fin</tissue>
    </source>
</reference>
<dbReference type="InterPro" id="IPR047401">
    <property type="entry name" value="FH_FOXN1"/>
</dbReference>
<evidence type="ECO:0000256" key="4">
    <source>
        <dbReference type="ARBA" id="ARBA00023125"/>
    </source>
</evidence>
<feature type="DNA-binding region" description="Fork-head" evidence="7">
    <location>
        <begin position="169"/>
        <end position="265"/>
    </location>
</feature>
<keyword evidence="2" id="KW-0217">Developmental protein</keyword>
<keyword evidence="3" id="KW-0805">Transcription regulation</keyword>
<evidence type="ECO:0000256" key="2">
    <source>
        <dbReference type="ARBA" id="ARBA00022473"/>
    </source>
</evidence>
<dbReference type="InterPro" id="IPR036388">
    <property type="entry name" value="WH-like_DNA-bd_sf"/>
</dbReference>
<feature type="compositionally biased region" description="Basic and acidic residues" evidence="8">
    <location>
        <begin position="1"/>
        <end position="12"/>
    </location>
</feature>
<dbReference type="SUPFAM" id="SSF46785">
    <property type="entry name" value="Winged helix' DNA-binding domain"/>
    <property type="match status" value="1"/>
</dbReference>
<organism evidence="10 11">
    <name type="scientific">Merluccius polli</name>
    <name type="common">Benguela hake</name>
    <name type="synonym">Merluccius cadenati</name>
    <dbReference type="NCBI Taxonomy" id="89951"/>
    <lineage>
        <taxon>Eukaryota</taxon>
        <taxon>Metazoa</taxon>
        <taxon>Chordata</taxon>
        <taxon>Craniata</taxon>
        <taxon>Vertebrata</taxon>
        <taxon>Euteleostomi</taxon>
        <taxon>Actinopterygii</taxon>
        <taxon>Neopterygii</taxon>
        <taxon>Teleostei</taxon>
        <taxon>Neoteleostei</taxon>
        <taxon>Acanthomorphata</taxon>
        <taxon>Zeiogadaria</taxon>
        <taxon>Gadariae</taxon>
        <taxon>Gadiformes</taxon>
        <taxon>Gadoidei</taxon>
        <taxon>Merlucciidae</taxon>
        <taxon>Merluccius</taxon>
    </lineage>
</organism>
<gene>
    <name evidence="10" type="primary">Foxn1</name>
    <name evidence="10" type="ORF">N1851_023051</name>
</gene>
<accession>A0AA47MHA1</accession>
<feature type="domain" description="Fork-head" evidence="9">
    <location>
        <begin position="169"/>
        <end position="265"/>
    </location>
</feature>
<keyword evidence="5" id="KW-0804">Transcription</keyword>
<dbReference type="GO" id="GO:0005634">
    <property type="term" value="C:nucleus"/>
    <property type="evidence" value="ECO:0007669"/>
    <property type="project" value="UniProtKB-SubCell"/>
</dbReference>
<feature type="region of interest" description="Disordered" evidence="8">
    <location>
        <begin position="1"/>
        <end position="36"/>
    </location>
</feature>
<dbReference type="AlphaFoldDB" id="A0AA47MHA1"/>
<keyword evidence="11" id="KW-1185">Reference proteome</keyword>
<comment type="caution">
    <text evidence="10">The sequence shown here is derived from an EMBL/GenBank/DDBJ whole genome shotgun (WGS) entry which is preliminary data.</text>
</comment>
<dbReference type="PRINTS" id="PR00053">
    <property type="entry name" value="FORKHEAD"/>
</dbReference>
<dbReference type="SMART" id="SM00339">
    <property type="entry name" value="FH"/>
    <property type="match status" value="1"/>
</dbReference>
<dbReference type="Pfam" id="PF00250">
    <property type="entry name" value="Forkhead"/>
    <property type="match status" value="1"/>
</dbReference>
<dbReference type="InterPro" id="IPR001766">
    <property type="entry name" value="Fork_head_dom"/>
</dbReference>
<dbReference type="PROSITE" id="PS00658">
    <property type="entry name" value="FORK_HEAD_2"/>
    <property type="match status" value="1"/>
</dbReference>
<name>A0AA47MHA1_MERPO</name>
<evidence type="ECO:0000256" key="7">
    <source>
        <dbReference type="PROSITE-ProRule" id="PRU00089"/>
    </source>
</evidence>
<dbReference type="GO" id="GO:0000981">
    <property type="term" value="F:DNA-binding transcription factor activity, RNA polymerase II-specific"/>
    <property type="evidence" value="ECO:0007669"/>
    <property type="project" value="TreeGrafter"/>
</dbReference>
<dbReference type="FunFam" id="1.10.10.10:FF:000122">
    <property type="entry name" value="Forkhead box protein N1"/>
    <property type="match status" value="1"/>
</dbReference>
<dbReference type="Gene3D" id="1.10.10.10">
    <property type="entry name" value="Winged helix-like DNA-binding domain superfamily/Winged helix DNA-binding domain"/>
    <property type="match status" value="1"/>
</dbReference>
<proteinExistence type="predicted"/>
<keyword evidence="6 7" id="KW-0539">Nucleus</keyword>